<dbReference type="STRING" id="692370.A6F68_01320"/>
<protein>
    <submittedName>
        <fullName evidence="1">Uncharacterized protein</fullName>
    </submittedName>
</protein>
<accession>A0A1B2ACH0</accession>
<name>A0A1B2ACH0_9SPHN</name>
<reference evidence="1 2" key="1">
    <citation type="submission" date="2016-07" db="EMBL/GenBank/DDBJ databases">
        <title>Complete genome sequence of Altererythrobacter dongtanensis KCTC 22672, a type strain with esterase isolated from tidal flat.</title>
        <authorList>
            <person name="Cheng H."/>
            <person name="Wu Y.-H."/>
            <person name="Zhou P."/>
            <person name="Huo Y.-Y."/>
            <person name="Wang C.-S."/>
            <person name="Xu X.-W."/>
        </authorList>
    </citation>
    <scope>NUCLEOTIDE SEQUENCE [LARGE SCALE GENOMIC DNA]</scope>
    <source>
        <strain evidence="1 2">KCTC 22672</strain>
    </source>
</reference>
<dbReference type="EMBL" id="CP016591">
    <property type="protein sequence ID" value="ANY19837.1"/>
    <property type="molecule type" value="Genomic_DNA"/>
</dbReference>
<gene>
    <name evidence="1" type="ORF">A6F68_01320</name>
</gene>
<sequence>MVVPVATGNLHFMPLRFAPARSVTRSPIARAFARKALSRAANDNGDPGPADDAVLAAALRHFATHGLGAAIAALREAERALEAGDDQGHAWWLEICGTLDRRLAARHRERGKTCA</sequence>
<proteinExistence type="predicted"/>
<dbReference type="KEGG" id="ado:A6F68_01320"/>
<organism evidence="1 2">
    <name type="scientific">Tsuneonella dongtanensis</name>
    <dbReference type="NCBI Taxonomy" id="692370"/>
    <lineage>
        <taxon>Bacteria</taxon>
        <taxon>Pseudomonadati</taxon>
        <taxon>Pseudomonadota</taxon>
        <taxon>Alphaproteobacteria</taxon>
        <taxon>Sphingomonadales</taxon>
        <taxon>Erythrobacteraceae</taxon>
        <taxon>Tsuneonella</taxon>
    </lineage>
</organism>
<dbReference type="AlphaFoldDB" id="A0A1B2ACH0"/>
<evidence type="ECO:0000313" key="1">
    <source>
        <dbReference type="EMBL" id="ANY19837.1"/>
    </source>
</evidence>
<dbReference type="Proteomes" id="UP000092932">
    <property type="component" value="Chromosome"/>
</dbReference>
<keyword evidence="2" id="KW-1185">Reference proteome</keyword>
<evidence type="ECO:0000313" key="2">
    <source>
        <dbReference type="Proteomes" id="UP000092932"/>
    </source>
</evidence>